<reference evidence="1 2" key="1">
    <citation type="submission" date="2016-11" db="EMBL/GenBank/DDBJ databases">
        <authorList>
            <person name="Jaros S."/>
            <person name="Januszkiewicz K."/>
            <person name="Wedrychowicz H."/>
        </authorList>
    </citation>
    <scope>NUCLEOTIDE SEQUENCE [LARGE SCALE GENOMIC DNA]</scope>
    <source>
        <strain evidence="1 2">DSM 17137</strain>
    </source>
</reference>
<dbReference type="Proteomes" id="UP000184533">
    <property type="component" value="Unassembled WGS sequence"/>
</dbReference>
<organism evidence="1 2">
    <name type="scientific">Devosia limi DSM 17137</name>
    <dbReference type="NCBI Taxonomy" id="1121477"/>
    <lineage>
        <taxon>Bacteria</taxon>
        <taxon>Pseudomonadati</taxon>
        <taxon>Pseudomonadota</taxon>
        <taxon>Alphaproteobacteria</taxon>
        <taxon>Hyphomicrobiales</taxon>
        <taxon>Devosiaceae</taxon>
        <taxon>Devosia</taxon>
    </lineage>
</organism>
<dbReference type="AlphaFoldDB" id="A0A1M5FQV2"/>
<protein>
    <submittedName>
        <fullName evidence="1">Uncharacterized protein</fullName>
    </submittedName>
</protein>
<dbReference type="EMBL" id="FQVC01000018">
    <property type="protein sequence ID" value="SHF93888.1"/>
    <property type="molecule type" value="Genomic_DNA"/>
</dbReference>
<proteinExistence type="predicted"/>
<name>A0A1M5FQV2_9HYPH</name>
<evidence type="ECO:0000313" key="1">
    <source>
        <dbReference type="EMBL" id="SHF93888.1"/>
    </source>
</evidence>
<accession>A0A1M5FQV2</accession>
<evidence type="ECO:0000313" key="2">
    <source>
        <dbReference type="Proteomes" id="UP000184533"/>
    </source>
</evidence>
<gene>
    <name evidence="1" type="ORF">SAMN02745223_03937</name>
</gene>
<sequence length="261" mass="29312">MHSVELSETGNLFEFLLQNNDLVSTRRKSSILKFLDSVGGNSICLDITGLSHHVWMPLVKLLIDEHRDFQCIYSEPRTYTSKMNPRPGEFFDLSERIRGFSPVPTFITVANLAEFDSCVVPLLGFEGTRLKYLIETLQPEGKNVFPVVGVPGFKLEYPFHTYEGNADALESDRAWTNVAFVDAACPFSLFHSLDDIKRTRSTSQLKIAPIGTKPHALGAAIYAVRNPTAELVYDHPIRKKTRSTGAGRCHVYNVSEFIRSL</sequence>